<evidence type="ECO:0000313" key="4">
    <source>
        <dbReference type="Proteomes" id="UP000196531"/>
    </source>
</evidence>
<dbReference type="SUPFAM" id="SSF56281">
    <property type="entry name" value="Metallo-hydrolase/oxidoreductase"/>
    <property type="match status" value="1"/>
</dbReference>
<accession>A0A1Y5F596</accession>
<keyword evidence="1" id="KW-0732">Signal</keyword>
<gene>
    <name evidence="3" type="ORF">A9Q84_15160</name>
</gene>
<comment type="caution">
    <text evidence="3">The sequence shown here is derived from an EMBL/GenBank/DDBJ whole genome shotgun (WGS) entry which is preliminary data.</text>
</comment>
<name>A0A1Y5F596_9BACT</name>
<protein>
    <recommendedName>
        <fullName evidence="2">Metallo-beta-lactamase domain-containing protein</fullName>
    </recommendedName>
</protein>
<dbReference type="AlphaFoldDB" id="A0A1Y5F596"/>
<dbReference type="EMBL" id="MAAO01000007">
    <property type="protein sequence ID" value="OUR95837.1"/>
    <property type="molecule type" value="Genomic_DNA"/>
</dbReference>
<proteinExistence type="predicted"/>
<organism evidence="3 4">
    <name type="scientific">Halobacteriovorax marinus</name>
    <dbReference type="NCBI Taxonomy" id="97084"/>
    <lineage>
        <taxon>Bacteria</taxon>
        <taxon>Pseudomonadati</taxon>
        <taxon>Bdellovibrionota</taxon>
        <taxon>Bacteriovoracia</taxon>
        <taxon>Bacteriovoracales</taxon>
        <taxon>Halobacteriovoraceae</taxon>
        <taxon>Halobacteriovorax</taxon>
    </lineage>
</organism>
<dbReference type="Proteomes" id="UP000196531">
    <property type="component" value="Unassembled WGS sequence"/>
</dbReference>
<dbReference type="Gene3D" id="3.60.15.10">
    <property type="entry name" value="Ribonuclease Z/Hydroxyacylglutathione hydrolase-like"/>
    <property type="match status" value="1"/>
</dbReference>
<evidence type="ECO:0000256" key="1">
    <source>
        <dbReference type="SAM" id="SignalP"/>
    </source>
</evidence>
<feature type="domain" description="Metallo-beta-lactamase" evidence="2">
    <location>
        <begin position="74"/>
        <end position="154"/>
    </location>
</feature>
<dbReference type="InterPro" id="IPR001279">
    <property type="entry name" value="Metallo-B-lactamas"/>
</dbReference>
<feature type="chain" id="PRO_5012554241" description="Metallo-beta-lactamase domain-containing protein" evidence="1">
    <location>
        <begin position="20"/>
        <end position="294"/>
    </location>
</feature>
<feature type="signal peptide" evidence="1">
    <location>
        <begin position="1"/>
        <end position="19"/>
    </location>
</feature>
<reference evidence="4" key="1">
    <citation type="journal article" date="2017" name="Proc. Natl. Acad. Sci. U.S.A.">
        <title>Simulation of Deepwater Horizon oil plume reveals substrate specialization within a complex community of hydrocarbon-degraders.</title>
        <authorList>
            <person name="Hu P."/>
            <person name="Dubinsky E.A."/>
            <person name="Probst A.J."/>
            <person name="Wang J."/>
            <person name="Sieber C.M.K."/>
            <person name="Tom L.M."/>
            <person name="Gardinali P."/>
            <person name="Banfield J.F."/>
            <person name="Atlas R.M."/>
            <person name="Andersen G.L."/>
        </authorList>
    </citation>
    <scope>NUCLEOTIDE SEQUENCE [LARGE SCALE GENOMIC DNA]</scope>
</reference>
<dbReference type="Pfam" id="PF12706">
    <property type="entry name" value="Lactamase_B_2"/>
    <property type="match status" value="1"/>
</dbReference>
<dbReference type="PANTHER" id="PTHR43546:SF3">
    <property type="entry name" value="UPF0173 METAL-DEPENDENT HYDROLASE MJ1163"/>
    <property type="match status" value="1"/>
</dbReference>
<evidence type="ECO:0000313" key="3">
    <source>
        <dbReference type="EMBL" id="OUR95837.1"/>
    </source>
</evidence>
<dbReference type="PANTHER" id="PTHR43546">
    <property type="entry name" value="UPF0173 METAL-DEPENDENT HYDROLASE MJ1163-RELATED"/>
    <property type="match status" value="1"/>
</dbReference>
<dbReference type="InterPro" id="IPR036866">
    <property type="entry name" value="RibonucZ/Hydroxyglut_hydro"/>
</dbReference>
<dbReference type="InterPro" id="IPR050114">
    <property type="entry name" value="UPF0173_UPF0282_UlaG_hydrolase"/>
</dbReference>
<evidence type="ECO:0000259" key="2">
    <source>
        <dbReference type="Pfam" id="PF12706"/>
    </source>
</evidence>
<sequence length="294" mass="33358">MKVLLFSFFIISLSLSTQAKSLDITWLGTTCINISDGKTALFFDPFLTRPRLWDVVNLQKFRSDERVVSKWLSRVDRDNVEGIFVSHTHYDHVLDLVTVYSQTRAKIFGSPSTINIARGGNIPEDKLEVLSAGKVVQVGDFKIHVLPALHPSHIFSFILADGVIDEPLTPPAPLYKYKSGIGFSYYIEHPLGNILFHPTGAPNPKSTVDATRNADIVIQGIANRKSTRDLIEKVFIPYKAKIVIPVHHDAMFKPLRLKEEVVDKDFNKRMKSELPDVLIPRLIYGEKYRFEKLK</sequence>